<proteinExistence type="inferred from homology"/>
<dbReference type="GO" id="GO:0003924">
    <property type="term" value="F:GTPase activity"/>
    <property type="evidence" value="ECO:0007669"/>
    <property type="project" value="UniProtKB-UniRule"/>
</dbReference>
<evidence type="ECO:0000313" key="11">
    <source>
        <dbReference type="EMBL" id="GAD44561.1"/>
    </source>
</evidence>
<name>U2XX87_STRCV</name>
<evidence type="ECO:0000256" key="9">
    <source>
        <dbReference type="HAMAP-Rule" id="MF_00306"/>
    </source>
</evidence>
<dbReference type="Pfam" id="PF02978">
    <property type="entry name" value="SRP_SPB"/>
    <property type="match status" value="1"/>
</dbReference>
<keyword evidence="9" id="KW-0963">Cytoplasm</keyword>
<comment type="similarity">
    <text evidence="1 9">Belongs to the GTP-binding SRP family. SRP54 subfamily.</text>
</comment>
<dbReference type="InterPro" id="IPR003593">
    <property type="entry name" value="AAA+_ATPase"/>
</dbReference>
<keyword evidence="4 9" id="KW-0694">RNA-binding</keyword>
<reference evidence="11 12" key="1">
    <citation type="submission" date="2013-09" db="EMBL/GenBank/DDBJ databases">
        <title>Genome Sequences of seven clinical isolates and type strains of anginosus group streptococci.</title>
        <authorList>
            <person name="Maruyama F."/>
            <person name="Sakurai A."/>
            <person name="Ogura Y."/>
            <person name="Homma H."/>
            <person name="Takahashi N."/>
            <person name="Ohtsubo Y."/>
            <person name="Hoshino T."/>
            <person name="Okahashi N."/>
            <person name="Nakagawa I."/>
            <person name="Kimura S."/>
            <person name="Fujiwara T."/>
            <person name="Hayashi T."/>
            <person name="Shintani S."/>
        </authorList>
    </citation>
    <scope>NUCLEOTIDE SEQUENCE [LARGE SCALE GENOMIC DNA]</scope>
    <source>
        <strain evidence="12">CCUG46377</strain>
    </source>
</reference>
<gene>
    <name evidence="9" type="primary">ffh</name>
    <name evidence="11" type="ORF">ANG5_1089</name>
</gene>
<dbReference type="PANTHER" id="PTHR11564">
    <property type="entry name" value="SIGNAL RECOGNITION PARTICLE 54K PROTEIN SRP54"/>
    <property type="match status" value="1"/>
</dbReference>
<comment type="subcellular location">
    <subcellularLocation>
        <location evidence="9">Cytoplasm</location>
    </subcellularLocation>
    <text evidence="9">The SRP-RNC complex is targeted to the cytoplasmic membrane.</text>
</comment>
<evidence type="ECO:0000256" key="6">
    <source>
        <dbReference type="ARBA" id="ARBA00023135"/>
    </source>
</evidence>
<dbReference type="Gene3D" id="3.40.50.300">
    <property type="entry name" value="P-loop containing nucleotide triphosphate hydrolases"/>
    <property type="match status" value="1"/>
</dbReference>
<feature type="binding site" evidence="9">
    <location>
        <begin position="249"/>
        <end position="252"/>
    </location>
    <ligand>
        <name>GTP</name>
        <dbReference type="ChEBI" id="CHEBI:37565"/>
    </ligand>
</feature>
<evidence type="ECO:0000256" key="4">
    <source>
        <dbReference type="ARBA" id="ARBA00022884"/>
    </source>
</evidence>
<feature type="domain" description="SRP54-type proteins GTP-binding" evidence="10">
    <location>
        <begin position="270"/>
        <end position="283"/>
    </location>
</feature>
<dbReference type="SMART" id="SM00963">
    <property type="entry name" value="SRP54_N"/>
    <property type="match status" value="1"/>
</dbReference>
<comment type="domain">
    <text evidence="9">Composed of three domains: the N-terminal N domain, which is responsible for interactions with the ribosome, the central G domain, which binds GTP, and the C-terminal M domain, which binds the RNA and the signal sequence of the RNC.</text>
</comment>
<evidence type="ECO:0000256" key="8">
    <source>
        <dbReference type="ARBA" id="ARBA00048027"/>
    </source>
</evidence>
<evidence type="ECO:0000256" key="1">
    <source>
        <dbReference type="ARBA" id="ARBA00005450"/>
    </source>
</evidence>
<evidence type="ECO:0000256" key="3">
    <source>
        <dbReference type="ARBA" id="ARBA00022801"/>
    </source>
</evidence>
<dbReference type="AlphaFoldDB" id="U2XX87"/>
<dbReference type="Pfam" id="PF00448">
    <property type="entry name" value="SRP54"/>
    <property type="match status" value="1"/>
</dbReference>
<dbReference type="SUPFAM" id="SSF52540">
    <property type="entry name" value="P-loop containing nucleoside triphosphate hydrolases"/>
    <property type="match status" value="1"/>
</dbReference>
<dbReference type="EMBL" id="BASX01000007">
    <property type="protein sequence ID" value="GAD44561.1"/>
    <property type="molecule type" value="Genomic_DNA"/>
</dbReference>
<dbReference type="Gene3D" id="1.10.260.30">
    <property type="entry name" value="Signal recognition particle, SRP54 subunit, M-domain"/>
    <property type="match status" value="1"/>
</dbReference>
<comment type="subunit">
    <text evidence="9">Part of the signal recognition particle protein translocation system, which is composed of SRP and FtsY.</text>
</comment>
<dbReference type="GO" id="GO:0006614">
    <property type="term" value="P:SRP-dependent cotranslational protein targeting to membrane"/>
    <property type="evidence" value="ECO:0007669"/>
    <property type="project" value="InterPro"/>
</dbReference>
<dbReference type="InterPro" id="IPR004125">
    <property type="entry name" value="Signal_recog_particle_SRP54_M"/>
</dbReference>
<comment type="caution">
    <text evidence="11">The sequence shown here is derived from an EMBL/GenBank/DDBJ whole genome shotgun (WGS) entry which is preliminary data.</text>
</comment>
<dbReference type="Proteomes" id="UP000016985">
    <property type="component" value="Unassembled WGS sequence"/>
</dbReference>
<dbReference type="InterPro" id="IPR042101">
    <property type="entry name" value="SRP54_N_sf"/>
</dbReference>
<dbReference type="InterPro" id="IPR013822">
    <property type="entry name" value="Signal_recog_particl_SRP54_hlx"/>
</dbReference>
<dbReference type="CDD" id="cd18539">
    <property type="entry name" value="SRP_G"/>
    <property type="match status" value="1"/>
</dbReference>
<comment type="function">
    <text evidence="9">Involved in targeting and insertion of nascent membrane proteins into the cytoplasmic membrane. Binds to the hydrophobic signal sequence of the ribosome-nascent chain (RNC) as it emerges from the ribosomes. The SRP-RNC complex is then targeted to the cytoplasmic membrane where it interacts with the SRP receptor FtsY.</text>
</comment>
<sequence length="528" mass="58061">MAFESLTERLQNVFKNLRRKGKISESDVQEATKEIRMALLEADVALPVVKDFIKKVRERAVGHEVIDTLNPAQQIIKIVDEELTTVLGSDTAEIIKSPKIPTIIMMVGLQGAGKTTFAGKLANKLKKEEAARPLMIAADIYRPAAIDQLKTLGQQIDVPVFSLGTEVPAVEIVRQGLEQAKANHNDYVLIDTAGRLQIDEKLMNELRDVKALAQPNEILLVVDAMIGQEAANVAREFNAQLEVTGVILTKIDGDTRGGAALSVRQITGKPIKFTGTGEKITDIETFHPDRMSSRILGMGDMLTLIEKASQEYDEQKSLEMAEKMRENTFDFNDFIDQLDQVQNMGPMEDLLKMIPGMANNPAMKNFKVDENEIARKRAIVSSMTPAERENPNLLNPSRRRRIAAGSGNSFVEVNKFIKDFNQAKSVMQGVMSGDMNKMMKQMGLNPNNMPKNMPGGGGIPDMTALEGMMGQGGMPDMSSLGGTGMPDMSQMFGGGLKGKIGEFATKQAMKRMANKMKKSKEKAEIIKI</sequence>
<evidence type="ECO:0000259" key="10">
    <source>
        <dbReference type="PROSITE" id="PS00300"/>
    </source>
</evidence>
<dbReference type="InterPro" id="IPR027417">
    <property type="entry name" value="P-loop_NTPase"/>
</dbReference>
<keyword evidence="6 9" id="KW-0733">Signal recognition particle</keyword>
<evidence type="ECO:0000256" key="5">
    <source>
        <dbReference type="ARBA" id="ARBA00023134"/>
    </source>
</evidence>
<comment type="catalytic activity">
    <reaction evidence="8 9">
        <text>GTP + H2O = GDP + phosphate + H(+)</text>
        <dbReference type="Rhea" id="RHEA:19669"/>
        <dbReference type="ChEBI" id="CHEBI:15377"/>
        <dbReference type="ChEBI" id="CHEBI:15378"/>
        <dbReference type="ChEBI" id="CHEBI:37565"/>
        <dbReference type="ChEBI" id="CHEBI:43474"/>
        <dbReference type="ChEBI" id="CHEBI:58189"/>
        <dbReference type="EC" id="3.6.5.4"/>
    </reaction>
</comment>
<evidence type="ECO:0000313" key="12">
    <source>
        <dbReference type="Proteomes" id="UP000016985"/>
    </source>
</evidence>
<dbReference type="InterPro" id="IPR022941">
    <property type="entry name" value="SRP54"/>
</dbReference>
<dbReference type="Pfam" id="PF02881">
    <property type="entry name" value="SRP54_N"/>
    <property type="match status" value="1"/>
</dbReference>
<evidence type="ECO:0000256" key="2">
    <source>
        <dbReference type="ARBA" id="ARBA00022741"/>
    </source>
</evidence>
<dbReference type="EC" id="3.6.5.4" evidence="9"/>
<organism evidence="11 12">
    <name type="scientific">Streptococcus constellatus subsp. pharyngis SK1060 = CCUG 46377</name>
    <dbReference type="NCBI Taxonomy" id="1035184"/>
    <lineage>
        <taxon>Bacteria</taxon>
        <taxon>Bacillati</taxon>
        <taxon>Bacillota</taxon>
        <taxon>Bacilli</taxon>
        <taxon>Lactobacillales</taxon>
        <taxon>Streptococcaceae</taxon>
        <taxon>Streptococcus</taxon>
        <taxon>Streptococcus anginosus group</taxon>
    </lineage>
</organism>
<dbReference type="InterPro" id="IPR036891">
    <property type="entry name" value="Signal_recog_part_SRP54_M_sf"/>
</dbReference>
<dbReference type="Gene3D" id="1.20.120.140">
    <property type="entry name" value="Signal recognition particle SRP54, nucleotide-binding domain"/>
    <property type="match status" value="1"/>
</dbReference>
<keyword evidence="3 9" id="KW-0378">Hydrolase</keyword>
<evidence type="ECO:0000256" key="7">
    <source>
        <dbReference type="ARBA" id="ARBA00023274"/>
    </source>
</evidence>
<dbReference type="SMART" id="SM00962">
    <property type="entry name" value="SRP54"/>
    <property type="match status" value="1"/>
</dbReference>
<dbReference type="HAMAP" id="MF_00306">
    <property type="entry name" value="SRP54"/>
    <property type="match status" value="1"/>
</dbReference>
<dbReference type="PROSITE" id="PS00300">
    <property type="entry name" value="SRP54"/>
    <property type="match status" value="1"/>
</dbReference>
<dbReference type="NCBIfam" id="TIGR00959">
    <property type="entry name" value="ffh"/>
    <property type="match status" value="1"/>
</dbReference>
<feature type="binding site" evidence="9">
    <location>
        <begin position="191"/>
        <end position="195"/>
    </location>
    <ligand>
        <name>GTP</name>
        <dbReference type="ChEBI" id="CHEBI:37565"/>
    </ligand>
</feature>
<dbReference type="GO" id="GO:0005525">
    <property type="term" value="F:GTP binding"/>
    <property type="evidence" value="ECO:0007669"/>
    <property type="project" value="UniProtKB-UniRule"/>
</dbReference>
<dbReference type="SMART" id="SM00382">
    <property type="entry name" value="AAA"/>
    <property type="match status" value="1"/>
</dbReference>
<accession>U2XX87</accession>
<protein>
    <recommendedName>
        <fullName evidence="9">Signal recognition particle protein</fullName>
        <ecNumber evidence="9">3.6.5.4</ecNumber>
    </recommendedName>
    <alternativeName>
        <fullName evidence="9">Fifty-four homolog</fullName>
    </alternativeName>
</protein>
<keyword evidence="7 9" id="KW-0687">Ribonucleoprotein</keyword>
<dbReference type="InterPro" id="IPR004780">
    <property type="entry name" value="SRP"/>
</dbReference>
<dbReference type="GO" id="GO:0008312">
    <property type="term" value="F:7S RNA binding"/>
    <property type="evidence" value="ECO:0007669"/>
    <property type="project" value="InterPro"/>
</dbReference>
<dbReference type="SUPFAM" id="SSF47446">
    <property type="entry name" value="Signal peptide-binding domain"/>
    <property type="match status" value="1"/>
</dbReference>
<dbReference type="InterPro" id="IPR000897">
    <property type="entry name" value="SRP54_GTPase_dom"/>
</dbReference>
<feature type="binding site" evidence="9">
    <location>
        <begin position="108"/>
        <end position="115"/>
    </location>
    <ligand>
        <name>GTP</name>
        <dbReference type="ChEBI" id="CHEBI:37565"/>
    </ligand>
</feature>
<dbReference type="RefSeq" id="WP_022525642.1">
    <property type="nucleotide sequence ID" value="NZ_BASX01000007.1"/>
</dbReference>
<dbReference type="GO" id="GO:0048500">
    <property type="term" value="C:signal recognition particle"/>
    <property type="evidence" value="ECO:0007669"/>
    <property type="project" value="UniProtKB-UniRule"/>
</dbReference>
<dbReference type="PANTHER" id="PTHR11564:SF5">
    <property type="entry name" value="SIGNAL RECOGNITION PARTICLE SUBUNIT SRP54"/>
    <property type="match status" value="1"/>
</dbReference>
<keyword evidence="2 9" id="KW-0547">Nucleotide-binding</keyword>
<dbReference type="FunFam" id="3.40.50.300:FF:000022">
    <property type="entry name" value="Signal recognition particle 54 kDa subunit"/>
    <property type="match status" value="1"/>
</dbReference>
<keyword evidence="5 9" id="KW-0342">GTP-binding</keyword>
<keyword evidence="12" id="KW-1185">Reference proteome</keyword>